<dbReference type="EMBL" id="AGNL01042568">
    <property type="protein sequence ID" value="EJK50935.1"/>
    <property type="molecule type" value="Genomic_DNA"/>
</dbReference>
<feature type="compositionally biased region" description="Basic and acidic residues" evidence="1">
    <location>
        <begin position="77"/>
        <end position="104"/>
    </location>
</feature>
<proteinExistence type="predicted"/>
<reference evidence="3 4" key="1">
    <citation type="journal article" date="2012" name="Genome Biol.">
        <title>Genome and low-iron response of an oceanic diatom adapted to chronic iron limitation.</title>
        <authorList>
            <person name="Lommer M."/>
            <person name="Specht M."/>
            <person name="Roy A.S."/>
            <person name="Kraemer L."/>
            <person name="Andreson R."/>
            <person name="Gutowska M.A."/>
            <person name="Wolf J."/>
            <person name="Bergner S.V."/>
            <person name="Schilhabel M.B."/>
            <person name="Klostermeier U.C."/>
            <person name="Beiko R.G."/>
            <person name="Rosenstiel P."/>
            <person name="Hippler M."/>
            <person name="Laroche J."/>
        </authorList>
    </citation>
    <scope>NUCLEOTIDE SEQUENCE [LARGE SCALE GENOMIC DNA]</scope>
    <source>
        <strain evidence="3 4">CCMP1005</strain>
    </source>
</reference>
<keyword evidence="2" id="KW-1133">Transmembrane helix</keyword>
<comment type="caution">
    <text evidence="3">The sequence shown here is derived from an EMBL/GenBank/DDBJ whole genome shotgun (WGS) entry which is preliminary data.</text>
</comment>
<gene>
    <name evidence="3" type="ORF">THAOC_29951</name>
</gene>
<keyword evidence="4" id="KW-1185">Reference proteome</keyword>
<sequence length="203" mass="21258">SWGGLPQALALSVVSLFAAGLLVMHSRLARLDGRGPPSPADPPTGRGGGIRETAENATASFTGGPRGRAPGARLGRIRCDGDPGREVLGRVAYWDDPRSDRDRAMAASPPPFSEEVPAEDGGGGGRRPAGGTSRSSPTAEGGTTSGWSSRRWSSWPRPPAGRSSSRRQPAVPADEGAKSKHRSLLAFFGEERPRGRRRDGDDA</sequence>
<feature type="region of interest" description="Disordered" evidence="1">
    <location>
        <begin position="30"/>
        <end position="203"/>
    </location>
</feature>
<feature type="compositionally biased region" description="Low complexity" evidence="1">
    <location>
        <begin position="145"/>
        <end position="167"/>
    </location>
</feature>
<evidence type="ECO:0000256" key="2">
    <source>
        <dbReference type="SAM" id="Phobius"/>
    </source>
</evidence>
<protein>
    <submittedName>
        <fullName evidence="3">Uncharacterized protein</fullName>
    </submittedName>
</protein>
<dbReference type="AlphaFoldDB" id="K0RCJ1"/>
<dbReference type="Proteomes" id="UP000266841">
    <property type="component" value="Unassembled WGS sequence"/>
</dbReference>
<name>K0RCJ1_THAOC</name>
<accession>K0RCJ1</accession>
<keyword evidence="2" id="KW-0812">Transmembrane</keyword>
<keyword evidence="2" id="KW-0472">Membrane</keyword>
<feature type="compositionally biased region" description="Basic and acidic residues" evidence="1">
    <location>
        <begin position="189"/>
        <end position="203"/>
    </location>
</feature>
<feature type="non-terminal residue" evidence="3">
    <location>
        <position position="1"/>
    </location>
</feature>
<evidence type="ECO:0000256" key="1">
    <source>
        <dbReference type="SAM" id="MobiDB-lite"/>
    </source>
</evidence>
<feature type="transmembrane region" description="Helical" evidence="2">
    <location>
        <begin position="6"/>
        <end position="24"/>
    </location>
</feature>
<evidence type="ECO:0000313" key="4">
    <source>
        <dbReference type="Proteomes" id="UP000266841"/>
    </source>
</evidence>
<organism evidence="3 4">
    <name type="scientific">Thalassiosira oceanica</name>
    <name type="common">Marine diatom</name>
    <dbReference type="NCBI Taxonomy" id="159749"/>
    <lineage>
        <taxon>Eukaryota</taxon>
        <taxon>Sar</taxon>
        <taxon>Stramenopiles</taxon>
        <taxon>Ochrophyta</taxon>
        <taxon>Bacillariophyta</taxon>
        <taxon>Coscinodiscophyceae</taxon>
        <taxon>Thalassiosirophycidae</taxon>
        <taxon>Thalassiosirales</taxon>
        <taxon>Thalassiosiraceae</taxon>
        <taxon>Thalassiosira</taxon>
    </lineage>
</organism>
<evidence type="ECO:0000313" key="3">
    <source>
        <dbReference type="EMBL" id="EJK50935.1"/>
    </source>
</evidence>